<comment type="caution">
    <text evidence="1">The sequence shown here is derived from an EMBL/GenBank/DDBJ whole genome shotgun (WGS) entry which is preliminary data.</text>
</comment>
<evidence type="ECO:0000313" key="2">
    <source>
        <dbReference type="Proteomes" id="UP000805193"/>
    </source>
</evidence>
<dbReference type="EMBL" id="JABSTQ010005687">
    <property type="protein sequence ID" value="KAG0438756.1"/>
    <property type="molecule type" value="Genomic_DNA"/>
</dbReference>
<sequence>SVIHAVSDVQNIKKMGGIWKKIPVTYVCMWIGSLALAGIPPFAGFYSKDAILEAA</sequence>
<keyword evidence="2" id="KW-1185">Reference proteome</keyword>
<protein>
    <submittedName>
        <fullName evidence="1">Uncharacterized protein</fullName>
    </submittedName>
</protein>
<dbReference type="Proteomes" id="UP000805193">
    <property type="component" value="Unassembled WGS sequence"/>
</dbReference>
<proteinExistence type="predicted"/>
<accession>A0AC60QS61</accession>
<gene>
    <name evidence="1" type="ORF">HPB47_016900</name>
</gene>
<evidence type="ECO:0000313" key="1">
    <source>
        <dbReference type="EMBL" id="KAG0438756.1"/>
    </source>
</evidence>
<reference evidence="1 2" key="1">
    <citation type="journal article" date="2020" name="Cell">
        <title>Large-Scale Comparative Analyses of Tick Genomes Elucidate Their Genetic Diversity and Vector Capacities.</title>
        <authorList>
            <consortium name="Tick Genome and Microbiome Consortium (TIGMIC)"/>
            <person name="Jia N."/>
            <person name="Wang J."/>
            <person name="Shi W."/>
            <person name="Du L."/>
            <person name="Sun Y."/>
            <person name="Zhan W."/>
            <person name="Jiang J.F."/>
            <person name="Wang Q."/>
            <person name="Zhang B."/>
            <person name="Ji P."/>
            <person name="Bell-Sakyi L."/>
            <person name="Cui X.M."/>
            <person name="Yuan T.T."/>
            <person name="Jiang B.G."/>
            <person name="Yang W.F."/>
            <person name="Lam T.T."/>
            <person name="Chang Q.C."/>
            <person name="Ding S.J."/>
            <person name="Wang X.J."/>
            <person name="Zhu J.G."/>
            <person name="Ruan X.D."/>
            <person name="Zhao L."/>
            <person name="Wei J.T."/>
            <person name="Ye R.Z."/>
            <person name="Que T.C."/>
            <person name="Du C.H."/>
            <person name="Zhou Y.H."/>
            <person name="Cheng J.X."/>
            <person name="Dai P.F."/>
            <person name="Guo W.B."/>
            <person name="Han X.H."/>
            <person name="Huang E.J."/>
            <person name="Li L.F."/>
            <person name="Wei W."/>
            <person name="Gao Y.C."/>
            <person name="Liu J.Z."/>
            <person name="Shao H.Z."/>
            <person name="Wang X."/>
            <person name="Wang C.C."/>
            <person name="Yang T.C."/>
            <person name="Huo Q.B."/>
            <person name="Li W."/>
            <person name="Chen H.Y."/>
            <person name="Chen S.E."/>
            <person name="Zhou L.G."/>
            <person name="Ni X.B."/>
            <person name="Tian J.H."/>
            <person name="Sheng Y."/>
            <person name="Liu T."/>
            <person name="Pan Y.S."/>
            <person name="Xia L.Y."/>
            <person name="Li J."/>
            <person name="Zhao F."/>
            <person name="Cao W.C."/>
        </authorList>
    </citation>
    <scope>NUCLEOTIDE SEQUENCE [LARGE SCALE GENOMIC DNA]</scope>
    <source>
        <strain evidence="1">Iper-2018</strain>
    </source>
</reference>
<organism evidence="1 2">
    <name type="scientific">Ixodes persulcatus</name>
    <name type="common">Taiga tick</name>
    <dbReference type="NCBI Taxonomy" id="34615"/>
    <lineage>
        <taxon>Eukaryota</taxon>
        <taxon>Metazoa</taxon>
        <taxon>Ecdysozoa</taxon>
        <taxon>Arthropoda</taxon>
        <taxon>Chelicerata</taxon>
        <taxon>Arachnida</taxon>
        <taxon>Acari</taxon>
        <taxon>Parasitiformes</taxon>
        <taxon>Ixodida</taxon>
        <taxon>Ixodoidea</taxon>
        <taxon>Ixodidae</taxon>
        <taxon>Ixodinae</taxon>
        <taxon>Ixodes</taxon>
    </lineage>
</organism>
<feature type="non-terminal residue" evidence="1">
    <location>
        <position position="1"/>
    </location>
</feature>
<feature type="non-terminal residue" evidence="1">
    <location>
        <position position="55"/>
    </location>
</feature>
<name>A0AC60QS61_IXOPE</name>